<gene>
    <name evidence="12" type="ORF">FisN_12Hh147</name>
</gene>
<evidence type="ECO:0000256" key="4">
    <source>
        <dbReference type="ARBA" id="ARBA00022806"/>
    </source>
</evidence>
<evidence type="ECO:0000256" key="8">
    <source>
        <dbReference type="ARBA" id="ARBA00047984"/>
    </source>
</evidence>
<evidence type="ECO:0000259" key="10">
    <source>
        <dbReference type="PROSITE" id="PS51192"/>
    </source>
</evidence>
<evidence type="ECO:0000256" key="2">
    <source>
        <dbReference type="ARBA" id="ARBA00022741"/>
    </source>
</evidence>
<dbReference type="Gene3D" id="3.40.50.300">
    <property type="entry name" value="P-loop containing nucleotide triphosphate hydrolases"/>
    <property type="match status" value="2"/>
</dbReference>
<feature type="compositionally biased region" description="Basic residues" evidence="9">
    <location>
        <begin position="555"/>
        <end position="565"/>
    </location>
</feature>
<accession>A0A1Z5KBW1</accession>
<proteinExistence type="inferred from homology"/>
<feature type="domain" description="Helicase ATP-binding" evidence="10">
    <location>
        <begin position="44"/>
        <end position="228"/>
    </location>
</feature>
<dbReference type="EMBL" id="BDSP01000203">
    <property type="protein sequence ID" value="GAX23581.1"/>
    <property type="molecule type" value="Genomic_DNA"/>
</dbReference>
<evidence type="ECO:0000259" key="11">
    <source>
        <dbReference type="PROSITE" id="PS51194"/>
    </source>
</evidence>
<evidence type="ECO:0000256" key="5">
    <source>
        <dbReference type="ARBA" id="ARBA00022840"/>
    </source>
</evidence>
<sequence length="668" mass="73768">MTILDPDQTFASLSDVVGLDVRLKKAVARLGHSRPTLVQSKCLPLAISSGRDLLIRAKTGSGKTLGYLLPTLHKILSKKGSSGGIEAVIMVPTRELCHQVQKTIESLSYYCDDAITVAVLSIGKVRGSKSRQDLERQEASLRDQPNIVVATPNGLLTHIRSGALDIKTTVHTVVVDEADLVLSFGYSNDVAEIMKALPRIYQGFLMSATLSPDVESLKKVVLHSPVVLKLEQDDPRDAKSGSLKQFYVSLPKEDKKLVIYVFLKLGLLKGKGIFFVNSTDGGYRLKLFLEQFHIRSSVLNAELPYRSRMNIIEQFNVGNFDYLIATDESADVRSEQKKSSNSDDETDSDEEQNTKKGKKKDSEYGVARGLDFRNVSFVVNVDFPPSAKSYAHRVGRTARGGAKGVALSLVDNKSAEEFQTLLAVQDDQPALPAAELSTLSGSNIDDAEASLSAAKDIPQPSPLDFDLAEVEGFRYRVEDVGRAVTKNTVREARANELKMELLNSERLESHFDENPADLQLLRHDRLATNVSKVLDHLKHVPKYLLPKGMQVANLNKKRKKKKVKHGTGGERRKDNDPLQSFGGDKSSNDIDGDMEHDPLVAEFMDDGTDDEEGPSKKQKTQSEIFANTRDGTGQSTAGRNAWKQKHKKGQFSGKKRKSERKKKDPLGI</sequence>
<dbReference type="SMART" id="SM00487">
    <property type="entry name" value="DEXDc"/>
    <property type="match status" value="1"/>
</dbReference>
<dbReference type="OrthoDB" id="1191041at2759"/>
<dbReference type="CDD" id="cd17961">
    <property type="entry name" value="DEADc_DDX56"/>
    <property type="match status" value="1"/>
</dbReference>
<dbReference type="InParanoid" id="A0A1Z5KBW1"/>
<evidence type="ECO:0000256" key="6">
    <source>
        <dbReference type="ARBA" id="ARBA00022884"/>
    </source>
</evidence>
<dbReference type="GO" id="GO:0005524">
    <property type="term" value="F:ATP binding"/>
    <property type="evidence" value="ECO:0007669"/>
    <property type="project" value="UniProtKB-KW"/>
</dbReference>
<feature type="compositionally biased region" description="Basic and acidic residues" evidence="9">
    <location>
        <begin position="567"/>
        <end position="576"/>
    </location>
</feature>
<keyword evidence="5" id="KW-0067">ATP-binding</keyword>
<dbReference type="GO" id="GO:0005829">
    <property type="term" value="C:cytosol"/>
    <property type="evidence" value="ECO:0007669"/>
    <property type="project" value="TreeGrafter"/>
</dbReference>
<dbReference type="Pfam" id="PF00271">
    <property type="entry name" value="Helicase_C"/>
    <property type="match status" value="1"/>
</dbReference>
<dbReference type="PANTHER" id="PTHR47959:SF21">
    <property type="entry name" value="DEAD-BOX HELICASE 56"/>
    <property type="match status" value="1"/>
</dbReference>
<dbReference type="InterPro" id="IPR014001">
    <property type="entry name" value="Helicase_ATP-bd"/>
</dbReference>
<dbReference type="Proteomes" id="UP000198406">
    <property type="component" value="Unassembled WGS sequence"/>
</dbReference>
<protein>
    <recommendedName>
        <fullName evidence="1">RNA helicase</fullName>
        <ecNumber evidence="1">3.6.4.13</ecNumber>
    </recommendedName>
</protein>
<dbReference type="PROSITE" id="PS51194">
    <property type="entry name" value="HELICASE_CTER"/>
    <property type="match status" value="1"/>
</dbReference>
<dbReference type="GO" id="GO:0016887">
    <property type="term" value="F:ATP hydrolysis activity"/>
    <property type="evidence" value="ECO:0007669"/>
    <property type="project" value="RHEA"/>
</dbReference>
<dbReference type="Pfam" id="PF00270">
    <property type="entry name" value="DEAD"/>
    <property type="match status" value="1"/>
</dbReference>
<feature type="region of interest" description="Disordered" evidence="9">
    <location>
        <begin position="548"/>
        <end position="668"/>
    </location>
</feature>
<evidence type="ECO:0000313" key="12">
    <source>
        <dbReference type="EMBL" id="GAX23581.1"/>
    </source>
</evidence>
<evidence type="ECO:0000256" key="9">
    <source>
        <dbReference type="SAM" id="MobiDB-lite"/>
    </source>
</evidence>
<dbReference type="InterPro" id="IPR011545">
    <property type="entry name" value="DEAD/DEAH_box_helicase_dom"/>
</dbReference>
<comment type="similarity">
    <text evidence="7">Belongs to the DEAD box helicase family. DDX56/DBP9 subfamily.</text>
</comment>
<evidence type="ECO:0000256" key="1">
    <source>
        <dbReference type="ARBA" id="ARBA00012552"/>
    </source>
</evidence>
<name>A0A1Z5KBW1_FISSO</name>
<dbReference type="SMART" id="SM00490">
    <property type="entry name" value="HELICc"/>
    <property type="match status" value="1"/>
</dbReference>
<dbReference type="GO" id="GO:0003724">
    <property type="term" value="F:RNA helicase activity"/>
    <property type="evidence" value="ECO:0007669"/>
    <property type="project" value="UniProtKB-EC"/>
</dbReference>
<evidence type="ECO:0000313" key="13">
    <source>
        <dbReference type="Proteomes" id="UP000198406"/>
    </source>
</evidence>
<dbReference type="SUPFAM" id="SSF52540">
    <property type="entry name" value="P-loop containing nucleoside triphosphate hydrolases"/>
    <property type="match status" value="2"/>
</dbReference>
<keyword evidence="3 12" id="KW-0378">Hydrolase</keyword>
<feature type="domain" description="Helicase C-terminal" evidence="11">
    <location>
        <begin position="242"/>
        <end position="452"/>
    </location>
</feature>
<dbReference type="FunCoup" id="A0A1Z5KBW1">
    <property type="interactions" value="34"/>
</dbReference>
<dbReference type="AlphaFoldDB" id="A0A1Z5KBW1"/>
<comment type="catalytic activity">
    <reaction evidence="8">
        <text>ATP + H2O = ADP + phosphate + H(+)</text>
        <dbReference type="Rhea" id="RHEA:13065"/>
        <dbReference type="ChEBI" id="CHEBI:15377"/>
        <dbReference type="ChEBI" id="CHEBI:15378"/>
        <dbReference type="ChEBI" id="CHEBI:30616"/>
        <dbReference type="ChEBI" id="CHEBI:43474"/>
        <dbReference type="ChEBI" id="CHEBI:456216"/>
        <dbReference type="EC" id="3.6.4.13"/>
    </reaction>
</comment>
<keyword evidence="2" id="KW-0547">Nucleotide-binding</keyword>
<dbReference type="GO" id="GO:0003723">
    <property type="term" value="F:RNA binding"/>
    <property type="evidence" value="ECO:0007669"/>
    <property type="project" value="UniProtKB-KW"/>
</dbReference>
<comment type="caution">
    <text evidence="12">The sequence shown here is derived from an EMBL/GenBank/DDBJ whole genome shotgun (WGS) entry which is preliminary data.</text>
</comment>
<feature type="region of interest" description="Disordered" evidence="9">
    <location>
        <begin position="333"/>
        <end position="362"/>
    </location>
</feature>
<dbReference type="InterPro" id="IPR001650">
    <property type="entry name" value="Helicase_C-like"/>
</dbReference>
<feature type="compositionally biased region" description="Polar residues" evidence="9">
    <location>
        <begin position="621"/>
        <end position="638"/>
    </location>
</feature>
<feature type="compositionally biased region" description="Basic residues" evidence="9">
    <location>
        <begin position="642"/>
        <end position="660"/>
    </location>
</feature>
<dbReference type="InterPro" id="IPR027417">
    <property type="entry name" value="P-loop_NTPase"/>
</dbReference>
<dbReference type="InterPro" id="IPR050079">
    <property type="entry name" value="DEAD_box_RNA_helicase"/>
</dbReference>
<evidence type="ECO:0000256" key="7">
    <source>
        <dbReference type="ARBA" id="ARBA00038041"/>
    </source>
</evidence>
<keyword evidence="13" id="KW-1185">Reference proteome</keyword>
<organism evidence="12 13">
    <name type="scientific">Fistulifera solaris</name>
    <name type="common">Oleaginous diatom</name>
    <dbReference type="NCBI Taxonomy" id="1519565"/>
    <lineage>
        <taxon>Eukaryota</taxon>
        <taxon>Sar</taxon>
        <taxon>Stramenopiles</taxon>
        <taxon>Ochrophyta</taxon>
        <taxon>Bacillariophyta</taxon>
        <taxon>Bacillariophyceae</taxon>
        <taxon>Bacillariophycidae</taxon>
        <taxon>Naviculales</taxon>
        <taxon>Naviculaceae</taxon>
        <taxon>Fistulifera</taxon>
    </lineage>
</organism>
<keyword evidence="4 12" id="KW-0347">Helicase</keyword>
<dbReference type="PANTHER" id="PTHR47959">
    <property type="entry name" value="ATP-DEPENDENT RNA HELICASE RHLE-RELATED"/>
    <property type="match status" value="1"/>
</dbReference>
<dbReference type="EC" id="3.6.4.13" evidence="1"/>
<dbReference type="PROSITE" id="PS51192">
    <property type="entry name" value="HELICASE_ATP_BIND_1"/>
    <property type="match status" value="1"/>
</dbReference>
<feature type="compositionally biased region" description="Acidic residues" evidence="9">
    <location>
        <begin position="342"/>
        <end position="351"/>
    </location>
</feature>
<feature type="compositionally biased region" description="Acidic residues" evidence="9">
    <location>
        <begin position="603"/>
        <end position="612"/>
    </location>
</feature>
<keyword evidence="6" id="KW-0694">RNA-binding</keyword>
<reference evidence="12 13" key="1">
    <citation type="journal article" date="2015" name="Plant Cell">
        <title>Oil accumulation by the oleaginous diatom Fistulifera solaris as revealed by the genome and transcriptome.</title>
        <authorList>
            <person name="Tanaka T."/>
            <person name="Maeda Y."/>
            <person name="Veluchamy A."/>
            <person name="Tanaka M."/>
            <person name="Abida H."/>
            <person name="Marechal E."/>
            <person name="Bowler C."/>
            <person name="Muto M."/>
            <person name="Sunaga Y."/>
            <person name="Tanaka M."/>
            <person name="Yoshino T."/>
            <person name="Taniguchi T."/>
            <person name="Fukuda Y."/>
            <person name="Nemoto M."/>
            <person name="Matsumoto M."/>
            <person name="Wong P.S."/>
            <person name="Aburatani S."/>
            <person name="Fujibuchi W."/>
        </authorList>
    </citation>
    <scope>NUCLEOTIDE SEQUENCE [LARGE SCALE GENOMIC DNA]</scope>
    <source>
        <strain evidence="12 13">JPCC DA0580</strain>
    </source>
</reference>
<evidence type="ECO:0000256" key="3">
    <source>
        <dbReference type="ARBA" id="ARBA00022801"/>
    </source>
</evidence>
<dbReference type="CDD" id="cd18787">
    <property type="entry name" value="SF2_C_DEAD"/>
    <property type="match status" value="1"/>
</dbReference>